<keyword evidence="1" id="KW-0812">Transmembrane</keyword>
<dbReference type="RefSeq" id="WP_066760583.1">
    <property type="nucleotide sequence ID" value="NZ_BMIO01000022.1"/>
</dbReference>
<keyword evidence="1" id="KW-0472">Membrane</keyword>
<dbReference type="AlphaFoldDB" id="A0A916YNQ7"/>
<accession>A0A916YNQ7</accession>
<dbReference type="EMBL" id="BMIO01000022">
    <property type="protein sequence ID" value="GGD54570.1"/>
    <property type="molecule type" value="Genomic_DNA"/>
</dbReference>
<keyword evidence="3" id="KW-1185">Reference proteome</keyword>
<gene>
    <name evidence="2" type="ORF">GCM10010989_30900</name>
</gene>
<protein>
    <submittedName>
        <fullName evidence="2">Uncharacterized protein</fullName>
    </submittedName>
</protein>
<evidence type="ECO:0000256" key="1">
    <source>
        <dbReference type="SAM" id="Phobius"/>
    </source>
</evidence>
<dbReference type="Proteomes" id="UP000598997">
    <property type="component" value="Unassembled WGS sequence"/>
</dbReference>
<feature type="transmembrane region" description="Helical" evidence="1">
    <location>
        <begin position="81"/>
        <end position="101"/>
    </location>
</feature>
<keyword evidence="1" id="KW-1133">Transmembrane helix</keyword>
<evidence type="ECO:0000313" key="3">
    <source>
        <dbReference type="Proteomes" id="UP000598997"/>
    </source>
</evidence>
<evidence type="ECO:0000313" key="2">
    <source>
        <dbReference type="EMBL" id="GGD54570.1"/>
    </source>
</evidence>
<reference evidence="2 3" key="1">
    <citation type="journal article" date="2014" name="Int. J. Syst. Evol. Microbiol.">
        <title>Complete genome sequence of Corynebacterium casei LMG S-19264T (=DSM 44701T), isolated from a smear-ripened cheese.</title>
        <authorList>
            <consortium name="US DOE Joint Genome Institute (JGI-PGF)"/>
            <person name="Walter F."/>
            <person name="Albersmeier A."/>
            <person name="Kalinowski J."/>
            <person name="Ruckert C."/>
        </authorList>
    </citation>
    <scope>NUCLEOTIDE SEQUENCE [LARGE SCALE GENOMIC DNA]</scope>
    <source>
        <strain evidence="2 3">CGMCC 1.15358</strain>
    </source>
</reference>
<organism evidence="2 3">
    <name type="scientific">Croceicoccus pelagius</name>
    <dbReference type="NCBI Taxonomy" id="1703341"/>
    <lineage>
        <taxon>Bacteria</taxon>
        <taxon>Pseudomonadati</taxon>
        <taxon>Pseudomonadota</taxon>
        <taxon>Alphaproteobacteria</taxon>
        <taxon>Sphingomonadales</taxon>
        <taxon>Erythrobacteraceae</taxon>
        <taxon>Croceicoccus</taxon>
    </lineage>
</organism>
<sequence>MEQDVTCADAREVARARAQEILLRYPDLRAEELAWLLDWFDRKASAMDVAMLASEDQVAVQYARFKADHLSKFGMKDLRNAALFVAVFVGIPVASFMLWAGGAG</sequence>
<comment type="caution">
    <text evidence="2">The sequence shown here is derived from an EMBL/GenBank/DDBJ whole genome shotgun (WGS) entry which is preliminary data.</text>
</comment>
<proteinExistence type="predicted"/>
<name>A0A916YNQ7_9SPHN</name>
<dbReference type="OrthoDB" id="7429148at2"/>